<gene>
    <name evidence="1" type="ORF">B4082_3749</name>
</gene>
<protein>
    <submittedName>
        <fullName evidence="1">Putative transposase</fullName>
    </submittedName>
</protein>
<comment type="caution">
    <text evidence="1">The sequence shown here is derived from an EMBL/GenBank/DDBJ whole genome shotgun (WGS) entry which is preliminary data.</text>
</comment>
<dbReference type="EMBL" id="LJKA01000060">
    <property type="protein sequence ID" value="KZD30799.1"/>
    <property type="molecule type" value="Genomic_DNA"/>
</dbReference>
<accession>A0A164DTD1</accession>
<evidence type="ECO:0000313" key="2">
    <source>
        <dbReference type="Proteomes" id="UP000076501"/>
    </source>
</evidence>
<dbReference type="Proteomes" id="UP000076501">
    <property type="component" value="Unassembled WGS sequence"/>
</dbReference>
<reference evidence="1 2" key="1">
    <citation type="submission" date="2015-09" db="EMBL/GenBank/DDBJ databases">
        <title>Bacillus cereus food isolates.</title>
        <authorList>
            <person name="Boekhorst J."/>
        </authorList>
    </citation>
    <scope>NUCLEOTIDE SEQUENCE [LARGE SCALE GENOMIC DNA]</scope>
    <source>
        <strain evidence="1 2">B4082</strain>
    </source>
</reference>
<organism evidence="1 2">
    <name type="scientific">Bacillus cereus</name>
    <dbReference type="NCBI Taxonomy" id="1396"/>
    <lineage>
        <taxon>Bacteria</taxon>
        <taxon>Bacillati</taxon>
        <taxon>Bacillota</taxon>
        <taxon>Bacilli</taxon>
        <taxon>Bacillales</taxon>
        <taxon>Bacillaceae</taxon>
        <taxon>Bacillus</taxon>
        <taxon>Bacillus cereus group</taxon>
    </lineage>
</organism>
<name>A0A164DTD1_BACCE</name>
<sequence>MEDLQINNMLKNRKLAKAINEILWSQFRSMLNYKEKWYRKPVIVVSKTLKI</sequence>
<proteinExistence type="predicted"/>
<evidence type="ECO:0000313" key="1">
    <source>
        <dbReference type="EMBL" id="KZD30799.1"/>
    </source>
</evidence>
<dbReference type="PATRIC" id="fig|1396.539.peg.5445"/>
<dbReference type="AlphaFoldDB" id="A0A164DTD1"/>